<protein>
    <recommendedName>
        <fullName evidence="4">S26 family signal peptidase</fullName>
    </recommendedName>
</protein>
<dbReference type="AlphaFoldDB" id="A0A8J3Q7C2"/>
<proteinExistence type="predicted"/>
<feature type="region of interest" description="Disordered" evidence="1">
    <location>
        <begin position="83"/>
        <end position="103"/>
    </location>
</feature>
<name>A0A8J3Q7C2_9ACTN</name>
<organism evidence="2 3">
    <name type="scientific">Rhizocola hellebori</name>
    <dbReference type="NCBI Taxonomy" id="1392758"/>
    <lineage>
        <taxon>Bacteria</taxon>
        <taxon>Bacillati</taxon>
        <taxon>Actinomycetota</taxon>
        <taxon>Actinomycetes</taxon>
        <taxon>Micromonosporales</taxon>
        <taxon>Micromonosporaceae</taxon>
        <taxon>Rhizocola</taxon>
    </lineage>
</organism>
<accession>A0A8J3Q7C2</accession>
<dbReference type="CDD" id="cd06462">
    <property type="entry name" value="Peptidase_S24_S26"/>
    <property type="match status" value="1"/>
</dbReference>
<dbReference type="EMBL" id="BONY01000018">
    <property type="protein sequence ID" value="GIH05309.1"/>
    <property type="molecule type" value="Genomic_DNA"/>
</dbReference>
<reference evidence="2" key="1">
    <citation type="submission" date="2021-01" db="EMBL/GenBank/DDBJ databases">
        <title>Whole genome shotgun sequence of Rhizocola hellebori NBRC 109834.</title>
        <authorList>
            <person name="Komaki H."/>
            <person name="Tamura T."/>
        </authorList>
    </citation>
    <scope>NUCLEOTIDE SEQUENCE</scope>
    <source>
        <strain evidence="2">NBRC 109834</strain>
    </source>
</reference>
<evidence type="ECO:0000313" key="2">
    <source>
        <dbReference type="EMBL" id="GIH05309.1"/>
    </source>
</evidence>
<dbReference type="InterPro" id="IPR036286">
    <property type="entry name" value="LexA/Signal_pep-like_sf"/>
</dbReference>
<dbReference type="SUPFAM" id="SSF51306">
    <property type="entry name" value="LexA/Signal peptidase"/>
    <property type="match status" value="1"/>
</dbReference>
<evidence type="ECO:0000256" key="1">
    <source>
        <dbReference type="SAM" id="MobiDB-lite"/>
    </source>
</evidence>
<gene>
    <name evidence="2" type="ORF">Rhe02_33760</name>
</gene>
<keyword evidence="3" id="KW-1185">Reference proteome</keyword>
<evidence type="ECO:0000313" key="3">
    <source>
        <dbReference type="Proteomes" id="UP000612899"/>
    </source>
</evidence>
<dbReference type="Proteomes" id="UP000612899">
    <property type="component" value="Unassembled WGS sequence"/>
</dbReference>
<comment type="caution">
    <text evidence="2">The sequence shown here is derived from an EMBL/GenBank/DDBJ whole genome shotgun (WGS) entry which is preliminary data.</text>
</comment>
<evidence type="ECO:0008006" key="4">
    <source>
        <dbReference type="Google" id="ProtNLM"/>
    </source>
</evidence>
<sequence length="103" mass="10805">MAPLIHSRDLVVVAPVNPAKVEVGDIVLAKVTGTVYLHRVSVVDRGYAQVQISNNRGLVNGWTHHSKIYGICVTVAGTPRPGVDGKVAKSASEAPDPARDVAA</sequence>